<gene>
    <name evidence="1" type="ORF">BDN72DRAFT_877982</name>
</gene>
<sequence>MPTAGPVGSYSQESPYLPQELIDSCFDFLVNDKTTLRKCLSVSPTTLAASRRHLFRAVDIKPSCWLSPSRTEQICDKFRAFWETSRHLLRYVKVLVVETNLNHRRLREDLTTLFTGCELEEFRFSLMLSGTDEGWEDVSHFLTTWSTWSLVTLELENINYFPYDFLRSFPNLKVLRFCPGHNIATPAQISENIHQETLPPKGCIALCELQISDCIDEPTWFHLARCIDYSSLRKVVIIHRSDTVQPQIEAFLDCAAPYIEDLVWRPPHILVTEQAASYPALQLGRFTKLRTLELRGPHLLTWESDRNVVKWICNTLTTLPINSPLENLVLDFPFRDLYSITPSRQTYFCPYPHASGRCTISPSVEPTSGRARRHFAQLDRKLLRLVNLKRVYFASHEREVRVFGEMRARGKLVITRRDICWGEAAFAFWDECTRSSG</sequence>
<reference evidence="1 2" key="1">
    <citation type="journal article" date="2019" name="Nat. Ecol. Evol.">
        <title>Megaphylogeny resolves global patterns of mushroom evolution.</title>
        <authorList>
            <person name="Varga T."/>
            <person name="Krizsan K."/>
            <person name="Foldi C."/>
            <person name="Dima B."/>
            <person name="Sanchez-Garcia M."/>
            <person name="Sanchez-Ramirez S."/>
            <person name="Szollosi G.J."/>
            <person name="Szarkandi J.G."/>
            <person name="Papp V."/>
            <person name="Albert L."/>
            <person name="Andreopoulos W."/>
            <person name="Angelini C."/>
            <person name="Antonin V."/>
            <person name="Barry K.W."/>
            <person name="Bougher N.L."/>
            <person name="Buchanan P."/>
            <person name="Buyck B."/>
            <person name="Bense V."/>
            <person name="Catcheside P."/>
            <person name="Chovatia M."/>
            <person name="Cooper J."/>
            <person name="Damon W."/>
            <person name="Desjardin D."/>
            <person name="Finy P."/>
            <person name="Geml J."/>
            <person name="Haridas S."/>
            <person name="Hughes K."/>
            <person name="Justo A."/>
            <person name="Karasinski D."/>
            <person name="Kautmanova I."/>
            <person name="Kiss B."/>
            <person name="Kocsube S."/>
            <person name="Kotiranta H."/>
            <person name="LaButti K.M."/>
            <person name="Lechner B.E."/>
            <person name="Liimatainen K."/>
            <person name="Lipzen A."/>
            <person name="Lukacs Z."/>
            <person name="Mihaltcheva S."/>
            <person name="Morgado L.N."/>
            <person name="Niskanen T."/>
            <person name="Noordeloos M.E."/>
            <person name="Ohm R.A."/>
            <person name="Ortiz-Santana B."/>
            <person name="Ovrebo C."/>
            <person name="Racz N."/>
            <person name="Riley R."/>
            <person name="Savchenko A."/>
            <person name="Shiryaev A."/>
            <person name="Soop K."/>
            <person name="Spirin V."/>
            <person name="Szebenyi C."/>
            <person name="Tomsovsky M."/>
            <person name="Tulloss R.E."/>
            <person name="Uehling J."/>
            <person name="Grigoriev I.V."/>
            <person name="Vagvolgyi C."/>
            <person name="Papp T."/>
            <person name="Martin F.M."/>
            <person name="Miettinen O."/>
            <person name="Hibbett D.S."/>
            <person name="Nagy L.G."/>
        </authorList>
    </citation>
    <scope>NUCLEOTIDE SEQUENCE [LARGE SCALE GENOMIC DNA]</scope>
    <source>
        <strain evidence="1 2">NL-1719</strain>
    </source>
</reference>
<protein>
    <submittedName>
        <fullName evidence="1">Uncharacterized protein</fullName>
    </submittedName>
</protein>
<name>A0ACD3AXN6_9AGAR</name>
<proteinExistence type="predicted"/>
<dbReference type="EMBL" id="ML208318">
    <property type="protein sequence ID" value="TFK70111.1"/>
    <property type="molecule type" value="Genomic_DNA"/>
</dbReference>
<accession>A0ACD3AXN6</accession>
<dbReference type="Proteomes" id="UP000308600">
    <property type="component" value="Unassembled WGS sequence"/>
</dbReference>
<evidence type="ECO:0000313" key="1">
    <source>
        <dbReference type="EMBL" id="TFK70111.1"/>
    </source>
</evidence>
<keyword evidence="2" id="KW-1185">Reference proteome</keyword>
<organism evidence="1 2">
    <name type="scientific">Pluteus cervinus</name>
    <dbReference type="NCBI Taxonomy" id="181527"/>
    <lineage>
        <taxon>Eukaryota</taxon>
        <taxon>Fungi</taxon>
        <taxon>Dikarya</taxon>
        <taxon>Basidiomycota</taxon>
        <taxon>Agaricomycotina</taxon>
        <taxon>Agaricomycetes</taxon>
        <taxon>Agaricomycetidae</taxon>
        <taxon>Agaricales</taxon>
        <taxon>Pluteineae</taxon>
        <taxon>Pluteaceae</taxon>
        <taxon>Pluteus</taxon>
    </lineage>
</organism>
<evidence type="ECO:0000313" key="2">
    <source>
        <dbReference type="Proteomes" id="UP000308600"/>
    </source>
</evidence>